<organism evidence="1 2">
    <name type="scientific">Kitasatospora cathayae</name>
    <dbReference type="NCBI Taxonomy" id="3004092"/>
    <lineage>
        <taxon>Bacteria</taxon>
        <taxon>Bacillati</taxon>
        <taxon>Actinomycetota</taxon>
        <taxon>Actinomycetes</taxon>
        <taxon>Kitasatosporales</taxon>
        <taxon>Streptomycetaceae</taxon>
        <taxon>Kitasatospora</taxon>
    </lineage>
</organism>
<protein>
    <recommendedName>
        <fullName evidence="3">DUF3592 domain-containing protein</fullName>
    </recommendedName>
</protein>
<sequence length="193" mass="20079">MRNAGAVYLRDPKSMAGRWCAAPVLALAGLAVMLAGAALTAVCVPAIAYPLRLAGQPGLLTVTGCLTEGSGKQARTTCYGLFRPDAGPAAGHPVPYDGLLRVGARVPVQYVESEDTSYRVGVAYAPVRVLGISAGLFALVAGPVGVAQAVEMAAPRHAARWREAICRGRCGGWLCSCSRALRRSRWSPGRSAC</sequence>
<dbReference type="RefSeq" id="WP_270140868.1">
    <property type="nucleotide sequence ID" value="NZ_CP115450.1"/>
</dbReference>
<keyword evidence="2" id="KW-1185">Reference proteome</keyword>
<dbReference type="EMBL" id="CP115450">
    <property type="protein sequence ID" value="WBP85129.1"/>
    <property type="molecule type" value="Genomic_DNA"/>
</dbReference>
<name>A0ABY7PXJ0_9ACTN</name>
<proteinExistence type="predicted"/>
<evidence type="ECO:0000313" key="1">
    <source>
        <dbReference type="EMBL" id="WBP85129.1"/>
    </source>
</evidence>
<dbReference type="Proteomes" id="UP001212821">
    <property type="component" value="Chromosome"/>
</dbReference>
<accession>A0ABY7PXJ0</accession>
<reference evidence="2" key="1">
    <citation type="submission" date="2022-12" db="EMBL/GenBank/DDBJ databases">
        <authorList>
            <person name="Mo P."/>
        </authorList>
    </citation>
    <scope>NUCLEOTIDE SEQUENCE [LARGE SCALE GENOMIC DNA]</scope>
    <source>
        <strain evidence="2">HUAS 3-15</strain>
    </source>
</reference>
<gene>
    <name evidence="1" type="ORF">O1G21_04190</name>
</gene>
<evidence type="ECO:0000313" key="2">
    <source>
        <dbReference type="Proteomes" id="UP001212821"/>
    </source>
</evidence>
<evidence type="ECO:0008006" key="3">
    <source>
        <dbReference type="Google" id="ProtNLM"/>
    </source>
</evidence>